<name>A0A6B0GRD2_9EURY</name>
<dbReference type="RefSeq" id="WP_368279918.1">
    <property type="nucleotide sequence ID" value="NZ_WSZK01000015.1"/>
</dbReference>
<keyword evidence="3" id="KW-0413">Isomerase</keyword>
<dbReference type="SUPFAM" id="SSF52096">
    <property type="entry name" value="ClpP/crotonase"/>
    <property type="match status" value="1"/>
</dbReference>
<dbReference type="Gene3D" id="3.90.226.10">
    <property type="entry name" value="2-enoyl-CoA Hydratase, Chain A, domain 1"/>
    <property type="match status" value="1"/>
</dbReference>
<evidence type="ECO:0000256" key="2">
    <source>
        <dbReference type="RuleBase" id="RU003707"/>
    </source>
</evidence>
<keyword evidence="4" id="KW-1185">Reference proteome</keyword>
<dbReference type="Proteomes" id="UP000451471">
    <property type="component" value="Unassembled WGS sequence"/>
</dbReference>
<dbReference type="AlphaFoldDB" id="A0A6B0GRD2"/>
<comment type="caution">
    <text evidence="3">The sequence shown here is derived from an EMBL/GenBank/DDBJ whole genome shotgun (WGS) entry which is preliminary data.</text>
</comment>
<evidence type="ECO:0000313" key="3">
    <source>
        <dbReference type="EMBL" id="MWG34238.1"/>
    </source>
</evidence>
<evidence type="ECO:0000313" key="4">
    <source>
        <dbReference type="Proteomes" id="UP000451471"/>
    </source>
</evidence>
<protein>
    <submittedName>
        <fullName evidence="3">Enoyl-CoA hydratase/isomerase family protein</fullName>
    </submittedName>
</protein>
<gene>
    <name evidence="3" type="ORF">GQS65_06995</name>
</gene>
<sequence>MLHIDDTDDVRTVTLDRPERRNALTPDTLDALEAAVVDPPTPVVHLHGAGSAFCAGADLDAVSDVAAATEAGETDAACEFAAHGQRVARAVADSAAVVVAGVDGAARGGGVELALACDLRVATPEATFAETGVTFGLFGAWGGTARLPRVVGEGNAMDIALSGRTVDAEEALRMGLVSRIVDDPATVAAELAVADHTALGRLKPLVRATRSDEDRERAERDAFADLVARNADALQRD</sequence>
<accession>A0A6B0GRD2</accession>
<dbReference type="PANTHER" id="PTHR43802:SF1">
    <property type="entry name" value="IP11341P-RELATED"/>
    <property type="match status" value="1"/>
</dbReference>
<dbReference type="EMBL" id="WSZK01000015">
    <property type="protein sequence ID" value="MWG34238.1"/>
    <property type="molecule type" value="Genomic_DNA"/>
</dbReference>
<dbReference type="Pfam" id="PF00378">
    <property type="entry name" value="ECH_1"/>
    <property type="match status" value="1"/>
</dbReference>
<dbReference type="GO" id="GO:0016853">
    <property type="term" value="F:isomerase activity"/>
    <property type="evidence" value="ECO:0007669"/>
    <property type="project" value="UniProtKB-KW"/>
</dbReference>
<dbReference type="InterPro" id="IPR018376">
    <property type="entry name" value="Enoyl-CoA_hyd/isom_CS"/>
</dbReference>
<organism evidence="3 4">
    <name type="scientific">Halomarina oriensis</name>
    <dbReference type="NCBI Taxonomy" id="671145"/>
    <lineage>
        <taxon>Archaea</taxon>
        <taxon>Methanobacteriati</taxon>
        <taxon>Methanobacteriota</taxon>
        <taxon>Stenosarchaea group</taxon>
        <taxon>Halobacteria</taxon>
        <taxon>Halobacteriales</taxon>
        <taxon>Natronomonadaceae</taxon>
        <taxon>Halomarina</taxon>
    </lineage>
</organism>
<evidence type="ECO:0000256" key="1">
    <source>
        <dbReference type="ARBA" id="ARBA00005254"/>
    </source>
</evidence>
<proteinExistence type="inferred from homology"/>
<dbReference type="PROSITE" id="PS00166">
    <property type="entry name" value="ENOYL_COA_HYDRATASE"/>
    <property type="match status" value="1"/>
</dbReference>
<dbReference type="InterPro" id="IPR029045">
    <property type="entry name" value="ClpP/crotonase-like_dom_sf"/>
</dbReference>
<dbReference type="InterPro" id="IPR001753">
    <property type="entry name" value="Enoyl-CoA_hydra/iso"/>
</dbReference>
<dbReference type="CDD" id="cd06558">
    <property type="entry name" value="crotonase-like"/>
    <property type="match status" value="1"/>
</dbReference>
<reference evidence="3 4" key="1">
    <citation type="submission" date="2019-12" db="EMBL/GenBank/DDBJ databases">
        <title>Halocatena pleomorpha gen. nov. sp. nov., an extremely halophilic archaeon of family Halobacteriaceae isolated from saltpan soil.</title>
        <authorList>
            <person name="Pal Y."/>
            <person name="Verma A."/>
            <person name="Krishnamurthi S."/>
            <person name="Kumar P."/>
        </authorList>
    </citation>
    <scope>NUCLEOTIDE SEQUENCE [LARGE SCALE GENOMIC DNA]</scope>
    <source>
        <strain evidence="3 4">JCM 16495</strain>
    </source>
</reference>
<dbReference type="PANTHER" id="PTHR43802">
    <property type="entry name" value="ENOYL-COA HYDRATASE"/>
    <property type="match status" value="1"/>
</dbReference>
<comment type="similarity">
    <text evidence="1 2">Belongs to the enoyl-CoA hydratase/isomerase family.</text>
</comment>